<dbReference type="STRING" id="1001240.GY21_13025"/>
<dbReference type="InterPro" id="IPR014730">
    <property type="entry name" value="ETF_a/b_N"/>
</dbReference>
<dbReference type="Proteomes" id="UP000561726">
    <property type="component" value="Unassembled WGS sequence"/>
</dbReference>
<dbReference type="InterPro" id="IPR012255">
    <property type="entry name" value="ETF_b"/>
</dbReference>
<evidence type="ECO:0000313" key="11">
    <source>
        <dbReference type="Proteomes" id="UP000029864"/>
    </source>
</evidence>
<dbReference type="EMBL" id="JPXF01000055">
    <property type="protein sequence ID" value="KGJ72784.1"/>
    <property type="molecule type" value="Genomic_DNA"/>
</dbReference>
<comment type="subunit">
    <text evidence="3">Heterodimer of an alpha and a beta subunit.</text>
</comment>
<keyword evidence="11" id="KW-1185">Reference proteome</keyword>
<dbReference type="OrthoDB" id="9804960at2"/>
<comment type="function">
    <text evidence="7">The electron transfer flavoprotein serves as a specific electron acceptor for other dehydrogenases. It transfers the electrons to the main respiratory chain via ETF-ubiquinone oxidoreductase (ETF dehydrogenase).</text>
</comment>
<evidence type="ECO:0000313" key="9">
    <source>
        <dbReference type="EMBL" id="KGJ72784.1"/>
    </source>
</evidence>
<dbReference type="GO" id="GO:0009055">
    <property type="term" value="F:electron transfer activity"/>
    <property type="evidence" value="ECO:0007669"/>
    <property type="project" value="InterPro"/>
</dbReference>
<name>A0A099J2Y1_9MICO</name>
<evidence type="ECO:0000259" key="8">
    <source>
        <dbReference type="SMART" id="SM00893"/>
    </source>
</evidence>
<dbReference type="Proteomes" id="UP000029864">
    <property type="component" value="Unassembled WGS sequence"/>
</dbReference>
<dbReference type="EMBL" id="JACHBQ010000001">
    <property type="protein sequence ID" value="MBB5643622.1"/>
    <property type="molecule type" value="Genomic_DNA"/>
</dbReference>
<dbReference type="PIRSF" id="PIRSF000090">
    <property type="entry name" value="Beta-ETF"/>
    <property type="match status" value="1"/>
</dbReference>
<comment type="caution">
    <text evidence="9">The sequence shown here is derived from an EMBL/GenBank/DDBJ whole genome shotgun (WGS) entry which is preliminary data.</text>
</comment>
<dbReference type="AlphaFoldDB" id="A0A099J2Y1"/>
<evidence type="ECO:0000256" key="2">
    <source>
        <dbReference type="ARBA" id="ARBA00007557"/>
    </source>
</evidence>
<reference evidence="10 12" key="2">
    <citation type="submission" date="2020-08" db="EMBL/GenBank/DDBJ databases">
        <title>Sequencing the genomes of 1000 actinobacteria strains.</title>
        <authorList>
            <person name="Klenk H.-P."/>
        </authorList>
    </citation>
    <scope>NUCLEOTIDE SEQUENCE [LARGE SCALE GENOMIC DNA]</scope>
    <source>
        <strain evidence="10 12">DSM 21065</strain>
    </source>
</reference>
<keyword evidence="6" id="KW-0249">Electron transport</keyword>
<evidence type="ECO:0000256" key="7">
    <source>
        <dbReference type="ARBA" id="ARBA00025649"/>
    </source>
</evidence>
<dbReference type="Gene3D" id="3.40.50.620">
    <property type="entry name" value="HUPs"/>
    <property type="match status" value="1"/>
</dbReference>
<feature type="domain" description="Electron transfer flavoprotein alpha/beta-subunit N-terminal" evidence="8">
    <location>
        <begin position="22"/>
        <end position="211"/>
    </location>
</feature>
<dbReference type="Pfam" id="PF01012">
    <property type="entry name" value="ETF"/>
    <property type="match status" value="1"/>
</dbReference>
<evidence type="ECO:0000256" key="3">
    <source>
        <dbReference type="ARBA" id="ARBA00011355"/>
    </source>
</evidence>
<comment type="cofactor">
    <cofactor evidence="1">
        <name>FAD</name>
        <dbReference type="ChEBI" id="CHEBI:57692"/>
    </cofactor>
</comment>
<dbReference type="InterPro" id="IPR014729">
    <property type="entry name" value="Rossmann-like_a/b/a_fold"/>
</dbReference>
<accession>A0A099J2Y1</accession>
<proteinExistence type="inferred from homology"/>
<dbReference type="PANTHER" id="PTHR21294:SF8">
    <property type="entry name" value="ELECTRON TRANSFER FLAVOPROTEIN SUBUNIT BETA"/>
    <property type="match status" value="1"/>
</dbReference>
<protein>
    <recommendedName>
        <fullName evidence="4">Electron transfer flavoprotein subunit beta</fullName>
    </recommendedName>
</protein>
<dbReference type="InterPro" id="IPR033948">
    <property type="entry name" value="ETF_beta_N"/>
</dbReference>
<reference evidence="9 11" key="1">
    <citation type="submission" date="2014-08" db="EMBL/GenBank/DDBJ databases">
        <authorList>
            <person name="Sisinthy S."/>
        </authorList>
    </citation>
    <scope>NUCLEOTIDE SEQUENCE [LARGE SCALE GENOMIC DNA]</scope>
    <source>
        <strain evidence="9 11">RuG17</strain>
    </source>
</reference>
<dbReference type="SMART" id="SM00893">
    <property type="entry name" value="ETF"/>
    <property type="match status" value="1"/>
</dbReference>
<evidence type="ECO:0000256" key="1">
    <source>
        <dbReference type="ARBA" id="ARBA00001974"/>
    </source>
</evidence>
<dbReference type="SUPFAM" id="SSF52402">
    <property type="entry name" value="Adenine nucleotide alpha hydrolases-like"/>
    <property type="match status" value="1"/>
</dbReference>
<sequence>MKIVVLVKQVPDTWGERTLRADGTVDRESADSVIDEITERAVETALQLREAHQGTVTVLTMGPVGAVDVLRKALAMGADSAILVTDDALAGSDALQTSAALAAALRTVEFDLVIAGTESTDGATGAIPAMLAERLGLAQLTFLSAVTVEGDVVSGNRSVEDGSLEVRAHLPAVISMTEQAPDPRFPNFRGIMGAKKKPLTKLSAADLGLNPDDIGGANAWSLVRGVTARPPRSAGTVIKDDGTGATQLADFLASANLLK</sequence>
<evidence type="ECO:0000313" key="10">
    <source>
        <dbReference type="EMBL" id="MBB5643622.1"/>
    </source>
</evidence>
<dbReference type="CDD" id="cd01714">
    <property type="entry name" value="ETF_beta"/>
    <property type="match status" value="1"/>
</dbReference>
<keyword evidence="5" id="KW-0813">Transport</keyword>
<evidence type="ECO:0000313" key="12">
    <source>
        <dbReference type="Proteomes" id="UP000561726"/>
    </source>
</evidence>
<evidence type="ECO:0000256" key="6">
    <source>
        <dbReference type="ARBA" id="ARBA00022982"/>
    </source>
</evidence>
<comment type="similarity">
    <text evidence="2">Belongs to the ETF beta-subunit/FixA family.</text>
</comment>
<dbReference type="eggNOG" id="COG2086">
    <property type="taxonomic scope" value="Bacteria"/>
</dbReference>
<gene>
    <name evidence="10" type="ORF">BJ997_004170</name>
    <name evidence="9" type="ORF">GY21_13025</name>
</gene>
<dbReference type="PANTHER" id="PTHR21294">
    <property type="entry name" value="ELECTRON TRANSFER FLAVOPROTEIN BETA-SUBUNIT"/>
    <property type="match status" value="1"/>
</dbReference>
<evidence type="ECO:0000256" key="4">
    <source>
        <dbReference type="ARBA" id="ARBA00016797"/>
    </source>
</evidence>
<dbReference type="GO" id="GO:0005829">
    <property type="term" value="C:cytosol"/>
    <property type="evidence" value="ECO:0007669"/>
    <property type="project" value="TreeGrafter"/>
</dbReference>
<evidence type="ECO:0000256" key="5">
    <source>
        <dbReference type="ARBA" id="ARBA00022448"/>
    </source>
</evidence>
<organism evidence="9 11">
    <name type="scientific">Cryobacterium roopkundense</name>
    <dbReference type="NCBI Taxonomy" id="1001240"/>
    <lineage>
        <taxon>Bacteria</taxon>
        <taxon>Bacillati</taxon>
        <taxon>Actinomycetota</taxon>
        <taxon>Actinomycetes</taxon>
        <taxon>Micrococcales</taxon>
        <taxon>Microbacteriaceae</taxon>
        <taxon>Cryobacterium</taxon>
    </lineage>
</organism>
<dbReference type="RefSeq" id="WP_035837179.1">
    <property type="nucleotide sequence ID" value="NZ_JACHBQ010000001.1"/>
</dbReference>